<keyword evidence="7" id="KW-0342">GTP-binding</keyword>
<dbReference type="PANTHER" id="PTHR47977">
    <property type="entry name" value="RAS-RELATED PROTEIN RAB"/>
    <property type="match status" value="1"/>
</dbReference>
<dbReference type="eggNOG" id="KOG0080">
    <property type="taxonomic scope" value="Eukaryota"/>
</dbReference>
<keyword evidence="6" id="KW-0653">Protein transport</keyword>
<dbReference type="SMART" id="SM00176">
    <property type="entry name" value="RAN"/>
    <property type="match status" value="1"/>
</dbReference>
<dbReference type="OMA" id="WENDTRQ"/>
<dbReference type="GO" id="GO:0003925">
    <property type="term" value="F:G protein activity"/>
    <property type="evidence" value="ECO:0007669"/>
    <property type="project" value="UniProtKB-EC"/>
</dbReference>
<evidence type="ECO:0000256" key="4">
    <source>
        <dbReference type="ARBA" id="ARBA00022741"/>
    </source>
</evidence>
<proteinExistence type="inferred from homology"/>
<organism evidence="11 12">
    <name type="scientific">Tetranychus urticae</name>
    <name type="common">Two-spotted spider mite</name>
    <dbReference type="NCBI Taxonomy" id="32264"/>
    <lineage>
        <taxon>Eukaryota</taxon>
        <taxon>Metazoa</taxon>
        <taxon>Ecdysozoa</taxon>
        <taxon>Arthropoda</taxon>
        <taxon>Chelicerata</taxon>
        <taxon>Arachnida</taxon>
        <taxon>Acari</taxon>
        <taxon>Acariformes</taxon>
        <taxon>Trombidiformes</taxon>
        <taxon>Prostigmata</taxon>
        <taxon>Eleutherengona</taxon>
        <taxon>Raphignathae</taxon>
        <taxon>Tetranychoidea</taxon>
        <taxon>Tetranychidae</taxon>
        <taxon>Tetranychus</taxon>
    </lineage>
</organism>
<dbReference type="STRING" id="32264.T1L4D2"/>
<evidence type="ECO:0000256" key="2">
    <source>
        <dbReference type="ARBA" id="ARBA00011984"/>
    </source>
</evidence>
<dbReference type="InterPro" id="IPR001806">
    <property type="entry name" value="Small_GTPase"/>
</dbReference>
<dbReference type="SMART" id="SM00177">
    <property type="entry name" value="ARF"/>
    <property type="match status" value="1"/>
</dbReference>
<dbReference type="InterPro" id="IPR050227">
    <property type="entry name" value="Rab"/>
</dbReference>
<dbReference type="SUPFAM" id="SSF52540">
    <property type="entry name" value="P-loop containing nucleoside triphosphate hydrolases"/>
    <property type="match status" value="1"/>
</dbReference>
<sequence>MADGDKDFLTVLKILIVGESDVGKSSLLLRFTDDTFHNEVPATIGIDFKSAYLDVDGVNVKLAIWDTAGSERFRSLTPSFYRGAHGAILVYDVTKRETFMKLESWFNELEVYSTRENMIKMVVGNKIDKENREVSREEGLKWARKHSTLFIEASARTKEGVKTAFEELVEKILQTPGLWEEVRRKRNINLEEEEPASTGWCGGYCA</sequence>
<accession>T1L4D2</accession>
<evidence type="ECO:0000256" key="1">
    <source>
        <dbReference type="ARBA" id="ARBA00006270"/>
    </source>
</evidence>
<dbReference type="GO" id="GO:0005525">
    <property type="term" value="F:GTP binding"/>
    <property type="evidence" value="ECO:0007669"/>
    <property type="project" value="UniProtKB-KW"/>
</dbReference>
<dbReference type="PROSITE" id="PS51421">
    <property type="entry name" value="RAS"/>
    <property type="match status" value="1"/>
</dbReference>
<evidence type="ECO:0000256" key="3">
    <source>
        <dbReference type="ARBA" id="ARBA00022448"/>
    </source>
</evidence>
<dbReference type="InterPro" id="IPR027417">
    <property type="entry name" value="P-loop_NTPase"/>
</dbReference>
<keyword evidence="3" id="KW-0813">Transport</keyword>
<reference evidence="11" key="2">
    <citation type="submission" date="2015-06" db="UniProtKB">
        <authorList>
            <consortium name="EnsemblMetazoa"/>
        </authorList>
    </citation>
    <scope>IDENTIFICATION</scope>
</reference>
<dbReference type="EMBL" id="CAEY01001080">
    <property type="status" value="NOT_ANNOTATED_CDS"/>
    <property type="molecule type" value="Genomic_DNA"/>
</dbReference>
<evidence type="ECO:0000313" key="11">
    <source>
        <dbReference type="EnsemblMetazoa" id="tetur38g00380.1"/>
    </source>
</evidence>
<name>T1L4D2_TETUR</name>
<dbReference type="InterPro" id="IPR005225">
    <property type="entry name" value="Small_GTP-bd"/>
</dbReference>
<dbReference type="CDD" id="cd01863">
    <property type="entry name" value="Rab18"/>
    <property type="match status" value="1"/>
</dbReference>
<reference evidence="12" key="1">
    <citation type="submission" date="2011-08" db="EMBL/GenBank/DDBJ databases">
        <authorList>
            <person name="Rombauts S."/>
        </authorList>
    </citation>
    <scope>NUCLEOTIDE SEQUENCE</scope>
    <source>
        <strain evidence="12">London</strain>
    </source>
</reference>
<keyword evidence="12" id="KW-1185">Reference proteome</keyword>
<evidence type="ECO:0000256" key="9">
    <source>
        <dbReference type="ARBA" id="ARBA00023289"/>
    </source>
</evidence>
<dbReference type="Gene3D" id="3.40.50.300">
    <property type="entry name" value="P-loop containing nucleotide triphosphate hydrolases"/>
    <property type="match status" value="1"/>
</dbReference>
<dbReference type="PROSITE" id="PS51419">
    <property type="entry name" value="RAB"/>
    <property type="match status" value="1"/>
</dbReference>
<dbReference type="SMART" id="SM00175">
    <property type="entry name" value="RAB"/>
    <property type="match status" value="1"/>
</dbReference>
<comment type="catalytic activity">
    <reaction evidence="10">
        <text>GTP + H2O = GDP + phosphate + H(+)</text>
        <dbReference type="Rhea" id="RHEA:19669"/>
        <dbReference type="ChEBI" id="CHEBI:15377"/>
        <dbReference type="ChEBI" id="CHEBI:15378"/>
        <dbReference type="ChEBI" id="CHEBI:37565"/>
        <dbReference type="ChEBI" id="CHEBI:43474"/>
        <dbReference type="ChEBI" id="CHEBI:58189"/>
        <dbReference type="EC" id="3.6.5.2"/>
    </reaction>
    <physiologicalReaction direction="left-to-right" evidence="10">
        <dbReference type="Rhea" id="RHEA:19670"/>
    </physiologicalReaction>
</comment>
<comment type="similarity">
    <text evidence="1">Belongs to the small GTPase superfamily. Rab family.</text>
</comment>
<evidence type="ECO:0000256" key="6">
    <source>
        <dbReference type="ARBA" id="ARBA00022927"/>
    </source>
</evidence>
<evidence type="ECO:0000256" key="8">
    <source>
        <dbReference type="ARBA" id="ARBA00023288"/>
    </source>
</evidence>
<dbReference type="GO" id="GO:0015031">
    <property type="term" value="P:protein transport"/>
    <property type="evidence" value="ECO:0007669"/>
    <property type="project" value="UniProtKB-KW"/>
</dbReference>
<dbReference type="EnsemblMetazoa" id="tetur38g00380.1">
    <property type="protein sequence ID" value="tetur38g00380.1"/>
    <property type="gene ID" value="tetur38g00380"/>
</dbReference>
<gene>
    <name evidence="11" type="primary">107370211</name>
</gene>
<protein>
    <recommendedName>
        <fullName evidence="2">small monomeric GTPase</fullName>
        <ecNumber evidence="2">3.6.5.2</ecNumber>
    </recommendedName>
</protein>
<dbReference type="FunFam" id="3.40.50.300:FF:000430">
    <property type="entry name" value="Probable Ras-related protein Rab-18"/>
    <property type="match status" value="1"/>
</dbReference>
<keyword evidence="9" id="KW-0636">Prenylation</keyword>
<dbReference type="OrthoDB" id="9989112at2759"/>
<dbReference type="PRINTS" id="PR00449">
    <property type="entry name" value="RASTRNSFRMNG"/>
</dbReference>
<dbReference type="NCBIfam" id="TIGR00231">
    <property type="entry name" value="small_GTP"/>
    <property type="match status" value="1"/>
</dbReference>
<evidence type="ECO:0000256" key="5">
    <source>
        <dbReference type="ARBA" id="ARBA00022801"/>
    </source>
</evidence>
<keyword evidence="4" id="KW-0547">Nucleotide-binding</keyword>
<dbReference type="HOGENOM" id="CLU_041217_10_7_1"/>
<dbReference type="Proteomes" id="UP000015104">
    <property type="component" value="Unassembled WGS sequence"/>
</dbReference>
<dbReference type="AlphaFoldDB" id="T1L4D2"/>
<dbReference type="SMART" id="SM00174">
    <property type="entry name" value="RHO"/>
    <property type="match status" value="1"/>
</dbReference>
<dbReference type="Pfam" id="PF00071">
    <property type="entry name" value="Ras"/>
    <property type="match status" value="1"/>
</dbReference>
<keyword evidence="5" id="KW-0378">Hydrolase</keyword>
<dbReference type="SMART" id="SM00173">
    <property type="entry name" value="RAS"/>
    <property type="match status" value="1"/>
</dbReference>
<dbReference type="EC" id="3.6.5.2" evidence="2"/>
<evidence type="ECO:0000313" key="12">
    <source>
        <dbReference type="Proteomes" id="UP000015104"/>
    </source>
</evidence>
<keyword evidence="8" id="KW-0449">Lipoprotein</keyword>
<dbReference type="KEGG" id="tut:107370211"/>
<evidence type="ECO:0000256" key="7">
    <source>
        <dbReference type="ARBA" id="ARBA00023134"/>
    </source>
</evidence>
<evidence type="ECO:0000256" key="10">
    <source>
        <dbReference type="ARBA" id="ARBA00047660"/>
    </source>
</evidence>